<dbReference type="InParanoid" id="A0A4W3HUM4"/>
<dbReference type="Gene3D" id="3.30.900.10">
    <property type="entry name" value="HORMA domain"/>
    <property type="match status" value="2"/>
</dbReference>
<reference evidence="9" key="1">
    <citation type="journal article" date="2006" name="Science">
        <title>Ancient noncoding elements conserved in the human genome.</title>
        <authorList>
            <person name="Venkatesh B."/>
            <person name="Kirkness E.F."/>
            <person name="Loh Y.H."/>
            <person name="Halpern A.L."/>
            <person name="Lee A.P."/>
            <person name="Johnson J."/>
            <person name="Dandona N."/>
            <person name="Viswanathan L.D."/>
            <person name="Tay A."/>
            <person name="Venter J.C."/>
            <person name="Strausberg R.L."/>
            <person name="Brenner S."/>
        </authorList>
    </citation>
    <scope>NUCLEOTIDE SEQUENCE [LARGE SCALE GENOMIC DNA]</scope>
</reference>
<keyword evidence="4" id="KW-0498">Mitosis</keyword>
<evidence type="ECO:0000256" key="3">
    <source>
        <dbReference type="ARBA" id="ARBA00022618"/>
    </source>
</evidence>
<dbReference type="InterPro" id="IPR003511">
    <property type="entry name" value="HORMA_dom"/>
</dbReference>
<keyword evidence="6" id="KW-0131">Cell cycle</keyword>
<comment type="subcellular location">
    <subcellularLocation>
        <location evidence="1">Nucleus</location>
    </subcellularLocation>
</comment>
<evidence type="ECO:0000256" key="6">
    <source>
        <dbReference type="ARBA" id="ARBA00023306"/>
    </source>
</evidence>
<dbReference type="SUPFAM" id="SSF56019">
    <property type="entry name" value="The spindle assembly checkpoint protein mad2"/>
    <property type="match status" value="1"/>
</dbReference>
<dbReference type="GeneTree" id="ENSGT00940000153395"/>
<reference evidence="8" key="4">
    <citation type="submission" date="2025-08" db="UniProtKB">
        <authorList>
            <consortium name="Ensembl"/>
        </authorList>
    </citation>
    <scope>IDENTIFICATION</scope>
</reference>
<dbReference type="Ensembl" id="ENSCMIT00000020383.1">
    <property type="protein sequence ID" value="ENSCMIP00000020011.1"/>
    <property type="gene ID" value="ENSCMIG00000009273.1"/>
</dbReference>
<organism evidence="8 9">
    <name type="scientific">Callorhinchus milii</name>
    <name type="common">Ghost shark</name>
    <dbReference type="NCBI Taxonomy" id="7868"/>
    <lineage>
        <taxon>Eukaryota</taxon>
        <taxon>Metazoa</taxon>
        <taxon>Chordata</taxon>
        <taxon>Craniata</taxon>
        <taxon>Vertebrata</taxon>
        <taxon>Chondrichthyes</taxon>
        <taxon>Holocephali</taxon>
        <taxon>Chimaeriformes</taxon>
        <taxon>Callorhinchidae</taxon>
        <taxon>Callorhinchus</taxon>
    </lineage>
</organism>
<dbReference type="PANTHER" id="PTHR11842">
    <property type="entry name" value="MITOTIC SPINDLE ASSEMBLY CHECKPOINT PROTEIN MAD2"/>
    <property type="match status" value="1"/>
</dbReference>
<reference evidence="8" key="5">
    <citation type="submission" date="2025-09" db="UniProtKB">
        <authorList>
            <consortium name="Ensembl"/>
        </authorList>
    </citation>
    <scope>IDENTIFICATION</scope>
</reference>
<dbReference type="OMA" id="RIVMVIN"/>
<evidence type="ECO:0000256" key="2">
    <source>
        <dbReference type="ARBA" id="ARBA00010348"/>
    </source>
</evidence>
<keyword evidence="3" id="KW-0132">Cell division</keyword>
<evidence type="ECO:0000256" key="4">
    <source>
        <dbReference type="ARBA" id="ARBA00022776"/>
    </source>
</evidence>
<dbReference type="GO" id="GO:0005654">
    <property type="term" value="C:nucleoplasm"/>
    <property type="evidence" value="ECO:0007669"/>
    <property type="project" value="TreeGrafter"/>
</dbReference>
<keyword evidence="5" id="KW-0539">Nucleus</keyword>
<accession>A0A4W3HUM4</accession>
<sequence>HSILIYLCVRNYRESFTLLVKYGLTIFVTTDLVLSNYLKNVVDQLKDWLSNHSMQRIVMVINSIKASEVLKIWQFDIEQIIATVTFLPLLEAACSFDLLISTDKEDAKSAISNARIIINNSKEVRLRSFTTTIHKVNSMVAFKKIDFF</sequence>
<evidence type="ECO:0000256" key="5">
    <source>
        <dbReference type="ARBA" id="ARBA00023242"/>
    </source>
</evidence>
<dbReference type="GO" id="GO:0000776">
    <property type="term" value="C:kinetochore"/>
    <property type="evidence" value="ECO:0007669"/>
    <property type="project" value="TreeGrafter"/>
</dbReference>
<keyword evidence="9" id="KW-1185">Reference proteome</keyword>
<evidence type="ECO:0000256" key="1">
    <source>
        <dbReference type="ARBA" id="ARBA00004123"/>
    </source>
</evidence>
<name>A0A4W3HUM4_CALMI</name>
<dbReference type="GO" id="GO:0007094">
    <property type="term" value="P:mitotic spindle assembly checkpoint signaling"/>
    <property type="evidence" value="ECO:0007669"/>
    <property type="project" value="TreeGrafter"/>
</dbReference>
<dbReference type="PROSITE" id="PS50815">
    <property type="entry name" value="HORMA"/>
    <property type="match status" value="1"/>
</dbReference>
<dbReference type="InterPro" id="IPR045091">
    <property type="entry name" value="Mad2-like"/>
</dbReference>
<reference evidence="9" key="2">
    <citation type="journal article" date="2007" name="PLoS Biol.">
        <title>Survey sequencing and comparative analysis of the elephant shark (Callorhinchus milii) genome.</title>
        <authorList>
            <person name="Venkatesh B."/>
            <person name="Kirkness E.F."/>
            <person name="Loh Y.H."/>
            <person name="Halpern A.L."/>
            <person name="Lee A.P."/>
            <person name="Johnson J."/>
            <person name="Dandona N."/>
            <person name="Viswanathan L.D."/>
            <person name="Tay A."/>
            <person name="Venter J.C."/>
            <person name="Strausberg R.L."/>
            <person name="Brenner S."/>
        </authorList>
    </citation>
    <scope>NUCLEOTIDE SEQUENCE [LARGE SCALE GENOMIC DNA]</scope>
</reference>
<protein>
    <recommendedName>
        <fullName evidence="7">HORMA domain-containing protein</fullName>
    </recommendedName>
</protein>
<dbReference type="AlphaFoldDB" id="A0A4W3HUM4"/>
<dbReference type="GO" id="GO:0051301">
    <property type="term" value="P:cell division"/>
    <property type="evidence" value="ECO:0007669"/>
    <property type="project" value="UniProtKB-KW"/>
</dbReference>
<comment type="similarity">
    <text evidence="2">Belongs to the MAD2 family.</text>
</comment>
<evidence type="ECO:0000313" key="9">
    <source>
        <dbReference type="Proteomes" id="UP000314986"/>
    </source>
</evidence>
<dbReference type="GO" id="GO:0005737">
    <property type="term" value="C:cytoplasm"/>
    <property type="evidence" value="ECO:0007669"/>
    <property type="project" value="TreeGrafter"/>
</dbReference>
<evidence type="ECO:0000259" key="7">
    <source>
        <dbReference type="PROSITE" id="PS50815"/>
    </source>
</evidence>
<feature type="domain" description="HORMA" evidence="7">
    <location>
        <begin position="1"/>
        <end position="148"/>
    </location>
</feature>
<dbReference type="Proteomes" id="UP000314986">
    <property type="component" value="Unassembled WGS sequence"/>
</dbReference>
<dbReference type="InterPro" id="IPR036570">
    <property type="entry name" value="HORMA_dom_sf"/>
</dbReference>
<reference evidence="9" key="3">
    <citation type="journal article" date="2014" name="Nature">
        <title>Elephant shark genome provides unique insights into gnathostome evolution.</title>
        <authorList>
            <consortium name="International Elephant Shark Genome Sequencing Consortium"/>
            <person name="Venkatesh B."/>
            <person name="Lee A.P."/>
            <person name="Ravi V."/>
            <person name="Maurya A.K."/>
            <person name="Lian M.M."/>
            <person name="Swann J.B."/>
            <person name="Ohta Y."/>
            <person name="Flajnik M.F."/>
            <person name="Sutoh Y."/>
            <person name="Kasahara M."/>
            <person name="Hoon S."/>
            <person name="Gangu V."/>
            <person name="Roy S.W."/>
            <person name="Irimia M."/>
            <person name="Korzh V."/>
            <person name="Kondrychyn I."/>
            <person name="Lim Z.W."/>
            <person name="Tay B.H."/>
            <person name="Tohari S."/>
            <person name="Kong K.W."/>
            <person name="Ho S."/>
            <person name="Lorente-Galdos B."/>
            <person name="Quilez J."/>
            <person name="Marques-Bonet T."/>
            <person name="Raney B.J."/>
            <person name="Ingham P.W."/>
            <person name="Tay A."/>
            <person name="Hillier L.W."/>
            <person name="Minx P."/>
            <person name="Boehm T."/>
            <person name="Wilson R.K."/>
            <person name="Brenner S."/>
            <person name="Warren W.C."/>
        </authorList>
    </citation>
    <scope>NUCLEOTIDE SEQUENCE [LARGE SCALE GENOMIC DNA]</scope>
</reference>
<dbReference type="STRING" id="7868.ENSCMIP00000020011"/>
<proteinExistence type="inferred from homology"/>
<dbReference type="PANTHER" id="PTHR11842:SF11">
    <property type="entry name" value="MITOTIC SPINDLE ASSEMBLY CHECKPOINT PROTEIN MAD2A"/>
    <property type="match status" value="1"/>
</dbReference>
<evidence type="ECO:0000313" key="8">
    <source>
        <dbReference type="Ensembl" id="ENSCMIP00000020011.1"/>
    </source>
</evidence>